<dbReference type="Pfam" id="PF00171">
    <property type="entry name" value="Aldedh"/>
    <property type="match status" value="1"/>
</dbReference>
<gene>
    <name evidence="5" type="ORF">MES4922_40131</name>
</gene>
<evidence type="ECO:0000313" key="6">
    <source>
        <dbReference type="Proteomes" id="UP001152604"/>
    </source>
</evidence>
<protein>
    <recommendedName>
        <fullName evidence="4">Aldehyde dehydrogenase domain-containing protein</fullName>
    </recommendedName>
</protein>
<evidence type="ECO:0000313" key="5">
    <source>
        <dbReference type="EMBL" id="CAH2405218.1"/>
    </source>
</evidence>
<keyword evidence="2" id="KW-0560">Oxidoreductase</keyword>
<organism evidence="5 6">
    <name type="scientific">Mesorhizobium ventifaucium</name>
    <dbReference type="NCBI Taxonomy" id="666020"/>
    <lineage>
        <taxon>Bacteria</taxon>
        <taxon>Pseudomonadati</taxon>
        <taxon>Pseudomonadota</taxon>
        <taxon>Alphaproteobacteria</taxon>
        <taxon>Hyphomicrobiales</taxon>
        <taxon>Phyllobacteriaceae</taxon>
        <taxon>Mesorhizobium</taxon>
    </lineage>
</organism>
<dbReference type="PANTHER" id="PTHR43353:SF5">
    <property type="entry name" value="SUCCINATE-SEMIALDEHYDE DEHYDROGENASE, MITOCHONDRIAL"/>
    <property type="match status" value="1"/>
</dbReference>
<keyword evidence="6" id="KW-1185">Reference proteome</keyword>
<evidence type="ECO:0000256" key="1">
    <source>
        <dbReference type="ARBA" id="ARBA00009986"/>
    </source>
</evidence>
<comment type="caution">
    <text evidence="5">The sequence shown here is derived from an EMBL/GenBank/DDBJ whole genome shotgun (WGS) entry which is preliminary data.</text>
</comment>
<dbReference type="PANTHER" id="PTHR43353">
    <property type="entry name" value="SUCCINATE-SEMIALDEHYDE DEHYDROGENASE, MITOCHONDRIAL"/>
    <property type="match status" value="1"/>
</dbReference>
<dbReference type="InterPro" id="IPR050740">
    <property type="entry name" value="Aldehyde_DH_Superfamily"/>
</dbReference>
<feature type="region of interest" description="Disordered" evidence="3">
    <location>
        <begin position="1"/>
        <end position="20"/>
    </location>
</feature>
<evidence type="ECO:0000256" key="3">
    <source>
        <dbReference type="SAM" id="MobiDB-lite"/>
    </source>
</evidence>
<dbReference type="SUPFAM" id="SSF53720">
    <property type="entry name" value="ALDH-like"/>
    <property type="match status" value="1"/>
</dbReference>
<dbReference type="InterPro" id="IPR016161">
    <property type="entry name" value="Ald_DH/histidinol_DH"/>
</dbReference>
<comment type="similarity">
    <text evidence="1">Belongs to the aldehyde dehydrogenase family.</text>
</comment>
<feature type="domain" description="Aldehyde dehydrogenase" evidence="4">
    <location>
        <begin position="6"/>
        <end position="109"/>
    </location>
</feature>
<accession>A0ABM9E7V0</accession>
<dbReference type="InterPro" id="IPR016162">
    <property type="entry name" value="Ald_DH_N"/>
</dbReference>
<proteinExistence type="inferred from homology"/>
<reference evidence="5" key="1">
    <citation type="submission" date="2022-03" db="EMBL/GenBank/DDBJ databases">
        <authorList>
            <person name="Brunel B."/>
        </authorList>
    </citation>
    <scope>NUCLEOTIDE SEQUENCE</scope>
    <source>
        <strain evidence="5">STM4922sample</strain>
    </source>
</reference>
<dbReference type="EMBL" id="CAKXZS010000034">
    <property type="protein sequence ID" value="CAH2405218.1"/>
    <property type="molecule type" value="Genomic_DNA"/>
</dbReference>
<feature type="compositionally biased region" description="Polar residues" evidence="3">
    <location>
        <begin position="1"/>
        <end position="16"/>
    </location>
</feature>
<dbReference type="InterPro" id="IPR015590">
    <property type="entry name" value="Aldehyde_DH_dom"/>
</dbReference>
<evidence type="ECO:0000256" key="2">
    <source>
        <dbReference type="ARBA" id="ARBA00023002"/>
    </source>
</evidence>
<dbReference type="Gene3D" id="3.40.605.10">
    <property type="entry name" value="Aldehyde Dehydrogenase, Chain A, domain 1"/>
    <property type="match status" value="1"/>
</dbReference>
<dbReference type="Proteomes" id="UP001152604">
    <property type="component" value="Unassembled WGS sequence"/>
</dbReference>
<evidence type="ECO:0000259" key="4">
    <source>
        <dbReference type="Pfam" id="PF00171"/>
    </source>
</evidence>
<name>A0ABM9E7V0_9HYPH</name>
<sequence length="122" mass="13524">MGAGRQRQTVDVNNPATGLRIGTVPKSGKVETRRAIEAADAAFQTWRKTTALERSKLLRKLHDAMMDNQDVLAELLTIEQGKSLFKSKGEIGSAASYILWFAEEGRRMAMSCRRPGRTAASW</sequence>